<name>A0A2U3KQL1_9BACT</name>
<feature type="compositionally biased region" description="Polar residues" evidence="1">
    <location>
        <begin position="36"/>
        <end position="48"/>
    </location>
</feature>
<gene>
    <name evidence="2" type="ORF">SBA1_400059</name>
</gene>
<evidence type="ECO:0000313" key="2">
    <source>
        <dbReference type="EMBL" id="SPF41914.1"/>
    </source>
</evidence>
<feature type="compositionally biased region" description="Basic and acidic residues" evidence="1">
    <location>
        <begin position="1"/>
        <end position="15"/>
    </location>
</feature>
<dbReference type="EMBL" id="OMOD01000134">
    <property type="protein sequence ID" value="SPF41914.1"/>
    <property type="molecule type" value="Genomic_DNA"/>
</dbReference>
<dbReference type="Proteomes" id="UP000238701">
    <property type="component" value="Unassembled WGS sequence"/>
</dbReference>
<protein>
    <submittedName>
        <fullName evidence="2">Uncharacterized protein</fullName>
    </submittedName>
</protein>
<evidence type="ECO:0000256" key="1">
    <source>
        <dbReference type="SAM" id="MobiDB-lite"/>
    </source>
</evidence>
<sequence>MWSAEKRAEGLEYMHPKPSSHSGRIVGKPEAIQKRASGNSMAIPQKPTSGPRGRGPADFEFHSEFCTVRKIFYSTIFLNRLPGVLVARHDPFCCVLSMELLQFYYSVLDRQDALADAATISPAILNEC</sequence>
<reference evidence="3" key="1">
    <citation type="submission" date="2018-02" db="EMBL/GenBank/DDBJ databases">
        <authorList>
            <person name="Hausmann B."/>
        </authorList>
    </citation>
    <scope>NUCLEOTIDE SEQUENCE [LARGE SCALE GENOMIC DNA]</scope>
    <source>
        <strain evidence="3">Peat soil MAG SbA1</strain>
    </source>
</reference>
<accession>A0A2U3KQL1</accession>
<evidence type="ECO:0000313" key="3">
    <source>
        <dbReference type="Proteomes" id="UP000238701"/>
    </source>
</evidence>
<organism evidence="2 3">
    <name type="scientific">Candidatus Sulfotelmatobacter kueseliae</name>
    <dbReference type="NCBI Taxonomy" id="2042962"/>
    <lineage>
        <taxon>Bacteria</taxon>
        <taxon>Pseudomonadati</taxon>
        <taxon>Acidobacteriota</taxon>
        <taxon>Terriglobia</taxon>
        <taxon>Terriglobales</taxon>
        <taxon>Candidatus Korobacteraceae</taxon>
        <taxon>Candidatus Sulfotelmatobacter</taxon>
    </lineage>
</organism>
<dbReference type="AlphaFoldDB" id="A0A2U3KQL1"/>
<proteinExistence type="predicted"/>
<feature type="region of interest" description="Disordered" evidence="1">
    <location>
        <begin position="1"/>
        <end position="26"/>
    </location>
</feature>
<feature type="region of interest" description="Disordered" evidence="1">
    <location>
        <begin position="35"/>
        <end position="54"/>
    </location>
</feature>